<name>A0ABQ1MXG7_9BACT</name>
<sequence>MLTFYKTNIQYITENAVNPDRRRYAVKGEAPRHYIDLDVYGDSAVYKLPRYWYDAVEKFTEDTLKAYGIVPWHVQFMTYQLTEAFKEKDPDKILRLSADLGHYIADANVPLHTTENYNGQLSGQYGIHGFWESRLPELYSDDYDFFVGKASYIKNTQLEIWKAVEQAHNCLDSVFTTEKHLTEKFKADEKYSSELRGNVNTKVYSREFSLAYHRQLSGQVERQMRKSIKMVGDFWYTAWVNAGQPDLNMLLDYYIAKEEIEESTTPEKTFPLRNHESGIE</sequence>
<dbReference type="Proteomes" id="UP000636010">
    <property type="component" value="Unassembled WGS sequence"/>
</dbReference>
<evidence type="ECO:0000313" key="1">
    <source>
        <dbReference type="EMBL" id="GGC46843.1"/>
    </source>
</evidence>
<dbReference type="SUPFAM" id="SSF48537">
    <property type="entry name" value="Phospholipase C/P1 nuclease"/>
    <property type="match status" value="1"/>
</dbReference>
<dbReference type="Gene3D" id="1.10.575.10">
    <property type="entry name" value="P1 Nuclease"/>
    <property type="match status" value="1"/>
</dbReference>
<organism evidence="1 2">
    <name type="scientific">Marivirga lumbricoides</name>
    <dbReference type="NCBI Taxonomy" id="1046115"/>
    <lineage>
        <taxon>Bacteria</taxon>
        <taxon>Pseudomonadati</taxon>
        <taxon>Bacteroidota</taxon>
        <taxon>Cytophagia</taxon>
        <taxon>Cytophagales</taxon>
        <taxon>Marivirgaceae</taxon>
        <taxon>Marivirga</taxon>
    </lineage>
</organism>
<keyword evidence="2" id="KW-1185">Reference proteome</keyword>
<accession>A0ABQ1MXG7</accession>
<comment type="caution">
    <text evidence="1">The sequence shown here is derived from an EMBL/GenBank/DDBJ whole genome shotgun (WGS) entry which is preliminary data.</text>
</comment>
<evidence type="ECO:0008006" key="3">
    <source>
        <dbReference type="Google" id="ProtNLM"/>
    </source>
</evidence>
<proteinExistence type="predicted"/>
<evidence type="ECO:0000313" key="2">
    <source>
        <dbReference type="Proteomes" id="UP000636010"/>
    </source>
</evidence>
<dbReference type="InterPro" id="IPR008947">
    <property type="entry name" value="PLipase_C/P1_nuclease_dom_sf"/>
</dbReference>
<gene>
    <name evidence="1" type="ORF">GCM10011506_35540</name>
</gene>
<dbReference type="CDD" id="cd10981">
    <property type="entry name" value="ZnPC_S1P1"/>
    <property type="match status" value="1"/>
</dbReference>
<reference evidence="2" key="1">
    <citation type="journal article" date="2019" name="Int. J. Syst. Evol. Microbiol.">
        <title>The Global Catalogue of Microorganisms (GCM) 10K type strain sequencing project: providing services to taxonomists for standard genome sequencing and annotation.</title>
        <authorList>
            <consortium name="The Broad Institute Genomics Platform"/>
            <consortium name="The Broad Institute Genome Sequencing Center for Infectious Disease"/>
            <person name="Wu L."/>
            <person name="Ma J."/>
        </authorList>
    </citation>
    <scope>NUCLEOTIDE SEQUENCE [LARGE SCALE GENOMIC DNA]</scope>
    <source>
        <strain evidence="2">CGMCC 1.10832</strain>
    </source>
</reference>
<dbReference type="EMBL" id="BMEC01000012">
    <property type="protein sequence ID" value="GGC46843.1"/>
    <property type="molecule type" value="Genomic_DNA"/>
</dbReference>
<protein>
    <recommendedName>
        <fullName evidence="3">S1/P1 Nuclease</fullName>
    </recommendedName>
</protein>